<keyword evidence="2" id="KW-1185">Reference proteome</keyword>
<reference evidence="1 2" key="1">
    <citation type="submission" date="2016-03" db="EMBL/GenBank/DDBJ databases">
        <title>EvidentialGene: Evidence-directed Construction of Genes on Genomes.</title>
        <authorList>
            <person name="Gilbert D.G."/>
            <person name="Choi J.-H."/>
            <person name="Mockaitis K."/>
            <person name="Colbourne J."/>
            <person name="Pfrender M."/>
        </authorList>
    </citation>
    <scope>NUCLEOTIDE SEQUENCE [LARGE SCALE GENOMIC DNA]</scope>
    <source>
        <strain evidence="1 2">Xinb3</strain>
        <tissue evidence="1">Complete organism</tissue>
    </source>
</reference>
<dbReference type="AlphaFoldDB" id="A0A164WMK5"/>
<dbReference type="EMBL" id="LRGB01001166">
    <property type="protein sequence ID" value="KZS13404.1"/>
    <property type="molecule type" value="Genomic_DNA"/>
</dbReference>
<comment type="caution">
    <text evidence="1">The sequence shown here is derived from an EMBL/GenBank/DDBJ whole genome shotgun (WGS) entry which is preliminary data.</text>
</comment>
<gene>
    <name evidence="1" type="ORF">APZ42_021475</name>
</gene>
<accession>A0A164WMK5</accession>
<name>A0A164WMK5_9CRUS</name>
<organism evidence="1 2">
    <name type="scientific">Daphnia magna</name>
    <dbReference type="NCBI Taxonomy" id="35525"/>
    <lineage>
        <taxon>Eukaryota</taxon>
        <taxon>Metazoa</taxon>
        <taxon>Ecdysozoa</taxon>
        <taxon>Arthropoda</taxon>
        <taxon>Crustacea</taxon>
        <taxon>Branchiopoda</taxon>
        <taxon>Diplostraca</taxon>
        <taxon>Cladocera</taxon>
        <taxon>Anomopoda</taxon>
        <taxon>Daphniidae</taxon>
        <taxon>Daphnia</taxon>
    </lineage>
</organism>
<evidence type="ECO:0000313" key="1">
    <source>
        <dbReference type="EMBL" id="KZS13404.1"/>
    </source>
</evidence>
<protein>
    <submittedName>
        <fullName evidence="1">Uncharacterized protein</fullName>
    </submittedName>
</protein>
<dbReference type="Proteomes" id="UP000076858">
    <property type="component" value="Unassembled WGS sequence"/>
</dbReference>
<sequence length="61" mass="7241">MLRTRSNQSQTLHSIKPIKMGTIYILKSFRIRCHQCRLEILARLVSLKDFRKKKIVGRKNS</sequence>
<proteinExistence type="predicted"/>
<evidence type="ECO:0000313" key="2">
    <source>
        <dbReference type="Proteomes" id="UP000076858"/>
    </source>
</evidence>